<evidence type="ECO:0000313" key="5">
    <source>
        <dbReference type="EMBL" id="MDF4187317.1"/>
    </source>
</evidence>
<evidence type="ECO:0000313" key="6">
    <source>
        <dbReference type="EMBL" id="MDN4834503.1"/>
    </source>
</evidence>
<evidence type="ECO:0000313" key="14">
    <source>
        <dbReference type="Proteomes" id="UP000218139"/>
    </source>
</evidence>
<dbReference type="Proteomes" id="UP000471678">
    <property type="component" value="Unassembled WGS sequence"/>
</dbReference>
<reference evidence="2 10" key="1">
    <citation type="journal article" date="2014" name="BMC Genomics">
        <title>Unusual genome complexity in Lactobacillus salivarius JCM1046.</title>
        <authorList>
            <person name="Raftis E.J."/>
            <person name="Forde B.M."/>
            <person name="Claesson M.J."/>
            <person name="O'Toole P.W."/>
        </authorList>
    </citation>
    <scope>NUCLEOTIDE SEQUENCE [LARGE SCALE GENOMIC DNA]</scope>
    <source>
        <strain evidence="2 10">JCM1046</strain>
        <plasmid evidence="2 10">pCTN1046</plasmid>
    </source>
</reference>
<reference evidence="7 15" key="6">
    <citation type="journal article" date="2020" name="Food Funct.">
        <title>Screening of Lactobacillus salivarius strains from the feces of Chinese populations and the evaluation of their effects against intestinal inflammation in mice.</title>
        <authorList>
            <person name="Zhai Q."/>
            <person name="Shen X."/>
            <person name="Cen S."/>
            <person name="Zhang C."/>
            <person name="Tian F."/>
            <person name="Zhao J."/>
            <person name="Zhang H."/>
            <person name="Xue Y."/>
            <person name="Chen W."/>
        </authorList>
    </citation>
    <scope>NUCLEOTIDE SEQUENCE [LARGE SCALE GENOMIC DNA]</scope>
    <source>
        <strain evidence="7 15">FYNDL5_1.scaf</strain>
    </source>
</reference>
<reference evidence="9 14" key="2">
    <citation type="submission" date="2016-05" db="EMBL/GenBank/DDBJ databases">
        <authorList>
            <person name="Lee J.-Y."/>
            <person name="Kim E.B."/>
            <person name="Choi Y.-J."/>
        </authorList>
    </citation>
    <scope>NUCLEOTIDE SEQUENCE [LARGE SCALE GENOMIC DNA]</scope>
    <source>
        <strain evidence="9 14">KLA006</strain>
    </source>
</reference>
<dbReference type="Proteomes" id="UP001174888">
    <property type="component" value="Unassembled WGS sequence"/>
</dbReference>
<evidence type="ECO:0000313" key="3">
    <source>
        <dbReference type="EMBL" id="AOO74586.1"/>
    </source>
</evidence>
<evidence type="ECO:0000313" key="7">
    <source>
        <dbReference type="EMBL" id="MYY65720.1"/>
    </source>
</evidence>
<dbReference type="RefSeq" id="WP_003710985.1">
    <property type="nucleotide sequence ID" value="NZ_CP007650.1"/>
</dbReference>
<gene>
    <name evidence="9" type="ORF">A8C52_11290</name>
    <name evidence="8" type="ORF">B6U56_10780</name>
    <name evidence="4" type="ORF">B7R82_10840</name>
    <name evidence="3" type="ORF">BHF65_09940</name>
    <name evidence="7" type="ORF">FYL25_10030</name>
    <name evidence="2" type="ORF">LSJ_5031</name>
    <name evidence="5" type="ORF">PV940_09900</name>
    <name evidence="6" type="ORF">QYC35_09960</name>
</gene>
<keyword evidence="2" id="KW-0614">Plasmid</keyword>
<sequence length="171" mass="18479">MKVSTKFVSFVVAFLAFICVSFATTSVKADTYSTNKEVVVNTLLDNGYTYNQAITIASSMDISSTETLVGVDILPRTERSVAYTSSQILSKSDVRQIFNNINNVNLASSILGGIIGAKNPILGTVIGLGGFQNPNFKNAITQAYYQGKRVKIVYKSGASMSLNTVSYYVIN</sequence>
<organism evidence="2 10">
    <name type="scientific">Ligilactobacillus salivarius</name>
    <dbReference type="NCBI Taxonomy" id="1624"/>
    <lineage>
        <taxon>Bacteria</taxon>
        <taxon>Bacillati</taxon>
        <taxon>Bacillota</taxon>
        <taxon>Bacilli</taxon>
        <taxon>Lactobacillales</taxon>
        <taxon>Lactobacillaceae</taxon>
        <taxon>Ligilactobacillus</taxon>
    </lineage>
</organism>
<dbReference type="Proteomes" id="UP000195378">
    <property type="component" value="Plasmid unnamed2"/>
</dbReference>
<dbReference type="Proteomes" id="UP001213566">
    <property type="component" value="Unassembled WGS sequence"/>
</dbReference>
<dbReference type="Proteomes" id="UP000218139">
    <property type="component" value="Unassembled WGS sequence"/>
</dbReference>
<evidence type="ECO:0000313" key="13">
    <source>
        <dbReference type="Proteomes" id="UP000195378"/>
    </source>
</evidence>
<protein>
    <submittedName>
        <fullName evidence="2">Putative membrane protein</fullName>
    </submittedName>
</protein>
<evidence type="ECO:0000313" key="4">
    <source>
        <dbReference type="EMBL" id="ARU20443.1"/>
    </source>
</evidence>
<dbReference type="EMBL" id="CP007650">
    <property type="protein sequence ID" value="AIR11919.1"/>
    <property type="molecule type" value="Genomic_DNA"/>
</dbReference>
<geneLocation type="plasmid" evidence="3">
    <name>pLS_3</name>
</geneLocation>
<evidence type="ECO:0000313" key="15">
    <source>
        <dbReference type="Proteomes" id="UP000471678"/>
    </source>
</evidence>
<name>A0A089QFX6_9LACO</name>
<feature type="signal peptide" evidence="1">
    <location>
        <begin position="1"/>
        <end position="23"/>
    </location>
</feature>
<dbReference type="EMBL" id="VSUB01000019">
    <property type="protein sequence ID" value="MYY65720.1"/>
    <property type="molecule type" value="Genomic_DNA"/>
</dbReference>
<dbReference type="GeneID" id="89466749"/>
<proteinExistence type="predicted"/>
<dbReference type="Proteomes" id="UP000192575">
    <property type="component" value="Unassembled WGS sequence"/>
</dbReference>
<reference evidence="5" key="7">
    <citation type="submission" date="2023-02" db="EMBL/GenBank/DDBJ databases">
        <title>Draft Whole-Genome Sequences of competitive exclusion Lactobacillus salivarius strains for Poultry.</title>
        <authorList>
            <person name="Ma L.M."/>
            <person name="Lopez-Guerra N."/>
            <person name="Zhang G."/>
        </authorList>
    </citation>
    <scope>NUCLEOTIDE SEQUENCE</scope>
    <source>
        <strain evidence="5">Salm-9</strain>
    </source>
</reference>
<evidence type="ECO:0000313" key="11">
    <source>
        <dbReference type="Proteomes" id="UP000094723"/>
    </source>
</evidence>
<evidence type="ECO:0000313" key="9">
    <source>
        <dbReference type="EMBL" id="PAY43498.1"/>
    </source>
</evidence>
<dbReference type="Proteomes" id="UP000094723">
    <property type="component" value="Plasmid pLS_3"/>
</dbReference>
<accession>A0A089QFX6</accession>
<dbReference type="AlphaFoldDB" id="A0A089QFX6"/>
<feature type="chain" id="PRO_5044364443" evidence="1">
    <location>
        <begin position="24"/>
        <end position="171"/>
    </location>
</feature>
<dbReference type="EMBL" id="JAUIQT010000003">
    <property type="protein sequence ID" value="MDN4834503.1"/>
    <property type="molecule type" value="Genomic_DNA"/>
</dbReference>
<dbReference type="EMBL" id="LXZO01000146">
    <property type="protein sequence ID" value="PAY43498.1"/>
    <property type="molecule type" value="Genomic_DNA"/>
</dbReference>
<geneLocation type="plasmid" evidence="4 13">
    <name>unnamed2</name>
</geneLocation>
<dbReference type="EMBL" id="CP020860">
    <property type="protein sequence ID" value="ARU20443.1"/>
    <property type="molecule type" value="Genomic_DNA"/>
</dbReference>
<evidence type="ECO:0000313" key="2">
    <source>
        <dbReference type="EMBL" id="AIR11919.1"/>
    </source>
</evidence>
<dbReference type="EMBL" id="JARKHV010000030">
    <property type="protein sequence ID" value="MDF4187317.1"/>
    <property type="molecule type" value="Genomic_DNA"/>
</dbReference>
<reference evidence="8 12" key="4">
    <citation type="submission" date="2017-03" db="EMBL/GenBank/DDBJ databases">
        <title>Phylogenomics and comparative genomics of Lactobacillus salivarius, a mammalian gut commensal.</title>
        <authorList>
            <person name="Harris H.M."/>
        </authorList>
    </citation>
    <scope>NUCLEOTIDE SEQUENCE [LARGE SCALE GENOMIC DNA]</scope>
    <source>
        <strain evidence="8 12">JCM 1047</strain>
    </source>
</reference>
<reference evidence="4 13" key="5">
    <citation type="submission" date="2017-04" db="EMBL/GenBank/DDBJ databases">
        <title>Complete genome sequence of Lactobacillus salivarius ZLS006, a probiotic strain isolated from healthy piglet.</title>
        <authorList>
            <person name="Zhang D."/>
        </authorList>
    </citation>
    <scope>NUCLEOTIDE SEQUENCE [LARGE SCALE GENOMIC DNA]</scope>
    <source>
        <strain evidence="4 13">ZLS006</strain>
        <plasmid evidence="4 13">unnamed2</plasmid>
    </source>
</reference>
<dbReference type="KEGG" id="lsj:LSJ_5031"/>
<evidence type="ECO:0000256" key="1">
    <source>
        <dbReference type="SAM" id="SignalP"/>
    </source>
</evidence>
<evidence type="ECO:0000313" key="12">
    <source>
        <dbReference type="Proteomes" id="UP000192575"/>
    </source>
</evidence>
<evidence type="ECO:0000313" key="8">
    <source>
        <dbReference type="EMBL" id="OQQ88586.1"/>
    </source>
</evidence>
<evidence type="ECO:0000313" key="10">
    <source>
        <dbReference type="Proteomes" id="UP000029488"/>
    </source>
</evidence>
<dbReference type="EMBL" id="NBEF01000044">
    <property type="protein sequence ID" value="OQQ88586.1"/>
    <property type="molecule type" value="Genomic_DNA"/>
</dbReference>
<geneLocation type="plasmid" evidence="2 10">
    <name>pCTN1046</name>
</geneLocation>
<reference evidence="6" key="8">
    <citation type="submission" date="2023-07" db="EMBL/GenBank/DDBJ databases">
        <title>Complete genome sequence of Ligilactobacillus salivarius SRCM217594 isolated from Gallus gallus domesticus feces.</title>
        <authorList>
            <person name="Yang H.-G."/>
            <person name="Ryu M.-S."/>
            <person name="Ha G.-S."/>
            <person name="Yang H.-J."/>
            <person name="Jeong D.-Y."/>
        </authorList>
    </citation>
    <scope>NUCLEOTIDE SEQUENCE</scope>
    <source>
        <strain evidence="6">SRCM217594</strain>
    </source>
</reference>
<reference evidence="3 11" key="3">
    <citation type="submission" date="2016-09" db="EMBL/GenBank/DDBJ databases">
        <title>Complete Genome Sequence of Lactobacillus salivarius Jin.</title>
        <authorList>
            <person name="Jin N."/>
            <person name="Li C."/>
            <person name="Wang M."/>
            <person name="Ren D."/>
            <person name="Di Y."/>
            <person name="Pan R."/>
            <person name="Du S."/>
            <person name="Lu H."/>
            <person name="Li X."/>
            <person name="Tian M."/>
        </authorList>
    </citation>
    <scope>NUCLEOTIDE SEQUENCE [LARGE SCALE GENOMIC DNA]</scope>
    <source>
        <strain evidence="3 11">CICC 23174</strain>
        <plasmid evidence="3">pLS_3</plasmid>
        <plasmid evidence="11">pls_3</plasmid>
    </source>
</reference>
<dbReference type="EMBL" id="CP017110">
    <property type="protein sequence ID" value="AOO74586.1"/>
    <property type="molecule type" value="Genomic_DNA"/>
</dbReference>
<geneLocation type="plasmid" evidence="11">
    <name>pls_3</name>
</geneLocation>
<dbReference type="Proteomes" id="UP000029488">
    <property type="component" value="Plasmid pCTN1046"/>
</dbReference>
<keyword evidence="1" id="KW-0732">Signal</keyword>